<dbReference type="Pfam" id="PF05378">
    <property type="entry name" value="Hydant_A_N"/>
    <property type="match status" value="1"/>
</dbReference>
<evidence type="ECO:0000259" key="1">
    <source>
        <dbReference type="Pfam" id="PF01968"/>
    </source>
</evidence>
<dbReference type="AlphaFoldDB" id="A0AAD9FTM7"/>
<protein>
    <submittedName>
        <fullName evidence="5">Hydantoinase</fullName>
    </submittedName>
</protein>
<gene>
    <name evidence="5" type="ORF">DB88DRAFT_485819</name>
</gene>
<dbReference type="InterPro" id="IPR002821">
    <property type="entry name" value="Hydantoinase_A"/>
</dbReference>
<accession>A0AAD9FTM7</accession>
<dbReference type="Pfam" id="PF20906">
    <property type="entry name" value="S-Me-THD_C"/>
    <property type="match status" value="1"/>
</dbReference>
<feature type="domain" description="S-Me-THD-like C-terminal" evidence="4">
    <location>
        <begin position="764"/>
        <end position="972"/>
    </location>
</feature>
<feature type="domain" description="S-Me-THD N-terminal" evidence="3">
    <location>
        <begin position="597"/>
        <end position="759"/>
    </location>
</feature>
<evidence type="ECO:0000259" key="2">
    <source>
        <dbReference type="Pfam" id="PF05378"/>
    </source>
</evidence>
<dbReference type="InterPro" id="IPR010318">
    <property type="entry name" value="S-Me-THD_N"/>
</dbReference>
<dbReference type="FunFam" id="3.40.1610.10:FF:000001">
    <property type="entry name" value="Hydantoinase, putative"/>
    <property type="match status" value="1"/>
</dbReference>
<dbReference type="EMBL" id="JAODAN010000003">
    <property type="protein sequence ID" value="KAK1925980.1"/>
    <property type="molecule type" value="Genomic_DNA"/>
</dbReference>
<dbReference type="Gene3D" id="3.40.1610.10">
    <property type="entry name" value="CV3147-like domain"/>
    <property type="match status" value="1"/>
</dbReference>
<feature type="domain" description="Hydantoinase A/oxoprolinase" evidence="1">
    <location>
        <begin position="209"/>
        <end position="390"/>
    </location>
</feature>
<keyword evidence="6" id="KW-1185">Reference proteome</keyword>
<dbReference type="PANTHER" id="PTHR11365">
    <property type="entry name" value="5-OXOPROLINASE RELATED"/>
    <property type="match status" value="1"/>
</dbReference>
<dbReference type="InterPro" id="IPR008040">
    <property type="entry name" value="Hydant_A_N"/>
</dbReference>
<proteinExistence type="predicted"/>
<dbReference type="InterPro" id="IPR027479">
    <property type="entry name" value="S-Me-THD_N_sf"/>
</dbReference>
<reference evidence="5" key="1">
    <citation type="submission" date="2023-02" db="EMBL/GenBank/DDBJ databases">
        <title>Identification and recombinant expression of a fungal hydrolase from Papiliotrema laurentii that hydrolyzes apple cutin and clears colloidal polyester polyurethane.</title>
        <authorList>
            <consortium name="DOE Joint Genome Institute"/>
            <person name="Roman V.A."/>
            <person name="Bojanowski C."/>
            <person name="Crable B.R."/>
            <person name="Wagner D.N."/>
            <person name="Hung C.S."/>
            <person name="Nadeau L.J."/>
            <person name="Schratz L."/>
            <person name="Haridas S."/>
            <person name="Pangilinan J."/>
            <person name="Lipzen A."/>
            <person name="Na H."/>
            <person name="Yan M."/>
            <person name="Ng V."/>
            <person name="Grigoriev I.V."/>
            <person name="Spatafora J.W."/>
            <person name="Barlow D."/>
            <person name="Biffinger J."/>
            <person name="Kelley-Loughnane N."/>
            <person name="Varaljay V.A."/>
            <person name="Crookes-Goodson W.J."/>
        </authorList>
    </citation>
    <scope>NUCLEOTIDE SEQUENCE</scope>
    <source>
        <strain evidence="5">5307AH</strain>
    </source>
</reference>
<dbReference type="Gene3D" id="3.30.420.40">
    <property type="match status" value="1"/>
</dbReference>
<dbReference type="SUPFAM" id="SSF53067">
    <property type="entry name" value="Actin-like ATPase domain"/>
    <property type="match status" value="2"/>
</dbReference>
<dbReference type="SUPFAM" id="SSF160991">
    <property type="entry name" value="CV3147-like"/>
    <property type="match status" value="1"/>
</dbReference>
<dbReference type="Pfam" id="PF06032">
    <property type="entry name" value="S-Me-THD_N"/>
    <property type="match status" value="1"/>
</dbReference>
<dbReference type="Pfam" id="PF01968">
    <property type="entry name" value="Hydantoinase_A"/>
    <property type="match status" value="1"/>
</dbReference>
<dbReference type="Proteomes" id="UP001182556">
    <property type="component" value="Unassembled WGS sequence"/>
</dbReference>
<sequence length="986" mass="104750">MTIKLARTLRIGIDCGGTNTDAVVLDLTPGALSVVLAATKTPTTPEVTLGIQNATTEVLDLLSEEDRSEIQAMSIGTTHFVNALVQRSEDRLERVAVIRLCGPFSRNTPPFAGFPYELRDLLQGPHFFVDGGLQIDGSMIAPVNEEEIASVCEVLRREDIRAVVISSIYSPIDFELKQEEQVETIVRKLCPGIYTTCSHLVANIGLLERENAAILNAALLPFAEVTVHGFRAAAKALGLACPVFVTSNDGTLLSLAQAATLPIRTFSSGPTNSMRGASFLAKLADPDAKRETALVVDIGGTTTEIGVLLPTGFPRQAASHHDLCGVSLNFAMPHVTSIGLGGGSLVRPGPQGGVLVGPESVGYRITSEALVFGGTRLTTTDISVASGAIAIGDPKSVASLPREMVAAAQSKIKTMLELTLDSMKTSNADVPVYLVGGGAILAPDTLRGVSKVHRVPHYSCANAVGAAIAQVSGIVDTVETLEGRTVDEARREVESKALQRAIEGGANPATVSIVESESIPIAYTAGRCRFFVKAAGDWVGRSDRSISNDAAATSALPKLRTNAVRPSHRSDIEWTSAAIEAYRPRVRDGQWLLSEIDLAWICTGTYILGCGGGGDPDHTFLAARELLRKGETIAVIPLGSLGSQDLIGWGGGMGSPEVASERLMSDEYLDATRKLYKFMGIKDVKALAALEIGGSNGMISLVEGASGRLGLPVVDGDFMGRAYPTGWQTTPNVFDLSGKSENLLPCCFSSGDGSVMFMTESKTDRLVDAATRAACTEMGTLVGHAIRPLTAEFCQRAMIKNTISLSWRIGRAVMLANKQGRIGDVGNVVIDALGGFSTGRVLFAGKVIEVTRRVYKGHTVGEVTIAPLSQDDKVEDASDEYDGILKIPFKNENLYAQWVRDGKSSILSSVPDLISVLDAGNGRALGTPDYKYGQRVVVLAITAAPQWTDTPRGLEIGDLRAFGYDGIPYEPVGVYVQPKSVIEEYQ</sequence>
<feature type="domain" description="Hydantoinase/oxoprolinase N-terminal" evidence="2">
    <location>
        <begin position="10"/>
        <end position="189"/>
    </location>
</feature>
<dbReference type="InterPro" id="IPR048350">
    <property type="entry name" value="S-Me-THD-like_C"/>
</dbReference>
<evidence type="ECO:0000259" key="4">
    <source>
        <dbReference type="Pfam" id="PF20906"/>
    </source>
</evidence>
<dbReference type="InterPro" id="IPR024071">
    <property type="entry name" value="S-Me-THD_C_sf"/>
</dbReference>
<name>A0AAD9FTM7_PAPLA</name>
<dbReference type="InterPro" id="IPR045079">
    <property type="entry name" value="Oxoprolinase-like"/>
</dbReference>
<dbReference type="InterPro" id="IPR043129">
    <property type="entry name" value="ATPase_NBD"/>
</dbReference>
<evidence type="ECO:0000313" key="5">
    <source>
        <dbReference type="EMBL" id="KAK1925980.1"/>
    </source>
</evidence>
<comment type="caution">
    <text evidence="5">The sequence shown here is derived from an EMBL/GenBank/DDBJ whole genome shotgun (WGS) entry which is preliminary data.</text>
</comment>
<evidence type="ECO:0000259" key="3">
    <source>
        <dbReference type="Pfam" id="PF06032"/>
    </source>
</evidence>
<dbReference type="PANTHER" id="PTHR11365:SF10">
    <property type="entry name" value="HYDANTOINASE_OXOPROLINASE"/>
    <property type="match status" value="1"/>
</dbReference>
<evidence type="ECO:0000313" key="6">
    <source>
        <dbReference type="Proteomes" id="UP001182556"/>
    </source>
</evidence>
<dbReference type="Gene3D" id="2.40.390.10">
    <property type="entry name" value="CV3147-like"/>
    <property type="match status" value="1"/>
</dbReference>
<dbReference type="GO" id="GO:0016787">
    <property type="term" value="F:hydrolase activity"/>
    <property type="evidence" value="ECO:0007669"/>
    <property type="project" value="InterPro"/>
</dbReference>
<organism evidence="5 6">
    <name type="scientific">Papiliotrema laurentii</name>
    <name type="common">Cryptococcus laurentii</name>
    <dbReference type="NCBI Taxonomy" id="5418"/>
    <lineage>
        <taxon>Eukaryota</taxon>
        <taxon>Fungi</taxon>
        <taxon>Dikarya</taxon>
        <taxon>Basidiomycota</taxon>
        <taxon>Agaricomycotina</taxon>
        <taxon>Tremellomycetes</taxon>
        <taxon>Tremellales</taxon>
        <taxon>Rhynchogastremaceae</taxon>
        <taxon>Papiliotrema</taxon>
    </lineage>
</organism>